<keyword evidence="1" id="KW-0812">Transmembrane</keyword>
<feature type="transmembrane region" description="Helical" evidence="1">
    <location>
        <begin position="32"/>
        <end position="51"/>
    </location>
</feature>
<dbReference type="AlphaFoldDB" id="A0A5K7YDF7"/>
<reference evidence="2 3" key="1">
    <citation type="submission" date="2019-11" db="EMBL/GenBank/DDBJ databases">
        <title>Comparative genomics of hydrocarbon-degrading Desulfosarcina strains.</title>
        <authorList>
            <person name="Watanabe M."/>
            <person name="Kojima H."/>
            <person name="Fukui M."/>
        </authorList>
    </citation>
    <scope>NUCLEOTIDE SEQUENCE [LARGE SCALE GENOMIC DNA]</scope>
    <source>
        <strain evidence="2 3">PL12</strain>
    </source>
</reference>
<accession>A0A5K7YDF7</accession>
<proteinExistence type="predicted"/>
<name>A0A5K7YDF7_9BACT</name>
<evidence type="ECO:0000313" key="3">
    <source>
        <dbReference type="Proteomes" id="UP000427906"/>
    </source>
</evidence>
<dbReference type="Proteomes" id="UP000427906">
    <property type="component" value="Chromosome"/>
</dbReference>
<dbReference type="EMBL" id="AP021874">
    <property type="protein sequence ID" value="BBO66673.1"/>
    <property type="molecule type" value="Genomic_DNA"/>
</dbReference>
<keyword evidence="3" id="KW-1185">Reference proteome</keyword>
<dbReference type="KEGG" id="dalk:DSCA_06030"/>
<dbReference type="RefSeq" id="WP_155315012.1">
    <property type="nucleotide sequence ID" value="NZ_AP021874.1"/>
</dbReference>
<evidence type="ECO:0000313" key="2">
    <source>
        <dbReference type="EMBL" id="BBO66673.1"/>
    </source>
</evidence>
<protein>
    <submittedName>
        <fullName evidence="2">Uncharacterized protein</fullName>
    </submittedName>
</protein>
<evidence type="ECO:0000256" key="1">
    <source>
        <dbReference type="SAM" id="Phobius"/>
    </source>
</evidence>
<keyword evidence="1" id="KW-0472">Membrane</keyword>
<organism evidence="2 3">
    <name type="scientific">Desulfosarcina alkanivorans</name>
    <dbReference type="NCBI Taxonomy" id="571177"/>
    <lineage>
        <taxon>Bacteria</taxon>
        <taxon>Pseudomonadati</taxon>
        <taxon>Thermodesulfobacteriota</taxon>
        <taxon>Desulfobacteria</taxon>
        <taxon>Desulfobacterales</taxon>
        <taxon>Desulfosarcinaceae</taxon>
        <taxon>Desulfosarcina</taxon>
    </lineage>
</organism>
<dbReference type="OrthoDB" id="5422796at2"/>
<gene>
    <name evidence="2" type="ORF">DSCA_06030</name>
</gene>
<sequence>MKNETVEPRSPEPKRILRGSRLWFSKEAERRFYFILTMIMLVIGILYKTGIW</sequence>
<keyword evidence="1" id="KW-1133">Transmembrane helix</keyword>